<accession>A0A4Q7LLT2</accession>
<gene>
    <name evidence="2" type="ORF">EV685_1996</name>
</gene>
<evidence type="ECO:0000313" key="2">
    <source>
        <dbReference type="EMBL" id="RZS54519.1"/>
    </source>
</evidence>
<evidence type="ECO:0000313" key="3">
    <source>
        <dbReference type="Proteomes" id="UP000293433"/>
    </source>
</evidence>
<evidence type="ECO:0000256" key="1">
    <source>
        <dbReference type="SAM" id="MobiDB-lite"/>
    </source>
</evidence>
<dbReference type="EMBL" id="SGWV01000009">
    <property type="protein sequence ID" value="RZS54519.1"/>
    <property type="molecule type" value="Genomic_DNA"/>
</dbReference>
<dbReference type="SUPFAM" id="SSF54913">
    <property type="entry name" value="GlnB-like"/>
    <property type="match status" value="1"/>
</dbReference>
<reference evidence="2 3" key="1">
    <citation type="submission" date="2019-02" db="EMBL/GenBank/DDBJ databases">
        <title>Genomic Encyclopedia of Type Strains, Phase IV (KMG-IV): sequencing the most valuable type-strain genomes for metagenomic binning, comparative biology and taxonomic classification.</title>
        <authorList>
            <person name="Goeker M."/>
        </authorList>
    </citation>
    <scope>NUCLEOTIDE SEQUENCE [LARGE SCALE GENOMIC DNA]</scope>
    <source>
        <strain evidence="2 3">DSM 10617</strain>
    </source>
</reference>
<keyword evidence="3" id="KW-1185">Reference proteome</keyword>
<dbReference type="Gene3D" id="3.30.70.790">
    <property type="entry name" value="UreE, C-terminal domain"/>
    <property type="match status" value="1"/>
</dbReference>
<comment type="caution">
    <text evidence="2">The sequence shown here is derived from an EMBL/GenBank/DDBJ whole genome shotgun (WGS) entry which is preliminary data.</text>
</comment>
<organism evidence="2 3">
    <name type="scientific">Sphaerotilus mobilis</name>
    <dbReference type="NCBI Taxonomy" id="47994"/>
    <lineage>
        <taxon>Bacteria</taxon>
        <taxon>Pseudomonadati</taxon>
        <taxon>Pseudomonadota</taxon>
        <taxon>Betaproteobacteria</taxon>
        <taxon>Burkholderiales</taxon>
        <taxon>Sphaerotilaceae</taxon>
        <taxon>Sphaerotilus</taxon>
    </lineage>
</organism>
<dbReference type="OrthoDB" id="8683631at2"/>
<name>A0A4Q7LLT2_9BURK</name>
<proteinExistence type="predicted"/>
<sequence>MTGHAASDFVRIATCATPTEAHLLHGMLAAVGLHPRVADANFIQADPWMTQATGGVRVLVPADEVDAARRALADFHGGALALSDDGPESGAIDREPPEPTPRTVGTGWRWTFLLLAVLVAATHLARSWFAHQPL</sequence>
<dbReference type="RefSeq" id="WP_130481866.1">
    <property type="nucleotide sequence ID" value="NZ_SGWV01000009.1"/>
</dbReference>
<protein>
    <submittedName>
        <fullName evidence="2">Putative signal transducing protein</fullName>
    </submittedName>
</protein>
<dbReference type="InterPro" id="IPR011322">
    <property type="entry name" value="N-reg_PII-like_a/b"/>
</dbReference>
<feature type="region of interest" description="Disordered" evidence="1">
    <location>
        <begin position="82"/>
        <end position="103"/>
    </location>
</feature>
<dbReference type="AlphaFoldDB" id="A0A4Q7LLT2"/>
<dbReference type="Proteomes" id="UP000293433">
    <property type="component" value="Unassembled WGS sequence"/>
</dbReference>